<keyword evidence="2" id="KW-1185">Reference proteome</keyword>
<gene>
    <name evidence="1" type="ORF">HANVADRAFT_53766</name>
</gene>
<evidence type="ECO:0000313" key="2">
    <source>
        <dbReference type="Proteomes" id="UP000092321"/>
    </source>
</evidence>
<dbReference type="Proteomes" id="UP000092321">
    <property type="component" value="Unassembled WGS sequence"/>
</dbReference>
<protein>
    <submittedName>
        <fullName evidence="1">Uncharacterized protein</fullName>
    </submittedName>
</protein>
<accession>A0A1B7TAB7</accession>
<dbReference type="EMBL" id="LXPE01000057">
    <property type="protein sequence ID" value="OBA25658.1"/>
    <property type="molecule type" value="Genomic_DNA"/>
</dbReference>
<reference evidence="2" key="1">
    <citation type="journal article" date="2016" name="Proc. Natl. Acad. Sci. U.S.A.">
        <title>Comparative genomics of biotechnologically important yeasts.</title>
        <authorList>
            <person name="Riley R."/>
            <person name="Haridas S."/>
            <person name="Wolfe K.H."/>
            <person name="Lopes M.R."/>
            <person name="Hittinger C.T."/>
            <person name="Goeker M."/>
            <person name="Salamov A.A."/>
            <person name="Wisecaver J.H."/>
            <person name="Long T.M."/>
            <person name="Calvey C.H."/>
            <person name="Aerts A.L."/>
            <person name="Barry K.W."/>
            <person name="Choi C."/>
            <person name="Clum A."/>
            <person name="Coughlan A.Y."/>
            <person name="Deshpande S."/>
            <person name="Douglass A.P."/>
            <person name="Hanson S.J."/>
            <person name="Klenk H.-P."/>
            <person name="LaButti K.M."/>
            <person name="Lapidus A."/>
            <person name="Lindquist E.A."/>
            <person name="Lipzen A.M."/>
            <person name="Meier-Kolthoff J.P."/>
            <person name="Ohm R.A."/>
            <person name="Otillar R.P."/>
            <person name="Pangilinan J.L."/>
            <person name="Peng Y."/>
            <person name="Rokas A."/>
            <person name="Rosa C.A."/>
            <person name="Scheuner C."/>
            <person name="Sibirny A.A."/>
            <person name="Slot J.C."/>
            <person name="Stielow J.B."/>
            <person name="Sun H."/>
            <person name="Kurtzman C.P."/>
            <person name="Blackwell M."/>
            <person name="Grigoriev I.V."/>
            <person name="Jeffries T.W."/>
        </authorList>
    </citation>
    <scope>NUCLEOTIDE SEQUENCE [LARGE SCALE GENOMIC DNA]</scope>
    <source>
        <strain evidence="2">NRRL Y-1626</strain>
    </source>
</reference>
<proteinExistence type="predicted"/>
<evidence type="ECO:0000313" key="1">
    <source>
        <dbReference type="EMBL" id="OBA25658.1"/>
    </source>
</evidence>
<sequence length="82" mass="9444">MGEEQSTDNNNSGEVLIEKNSSQCDKKDCYCNNQNIENNNNINPVCSLFPVIKTCQFDPFSSNYIPIFHDNIKKNKELLVNW</sequence>
<organism evidence="1 2">
    <name type="scientific">Hanseniaspora valbyensis NRRL Y-1626</name>
    <dbReference type="NCBI Taxonomy" id="766949"/>
    <lineage>
        <taxon>Eukaryota</taxon>
        <taxon>Fungi</taxon>
        <taxon>Dikarya</taxon>
        <taxon>Ascomycota</taxon>
        <taxon>Saccharomycotina</taxon>
        <taxon>Saccharomycetes</taxon>
        <taxon>Saccharomycodales</taxon>
        <taxon>Saccharomycodaceae</taxon>
        <taxon>Hanseniaspora</taxon>
    </lineage>
</organism>
<name>A0A1B7TAB7_9ASCO</name>
<comment type="caution">
    <text evidence="1">The sequence shown here is derived from an EMBL/GenBank/DDBJ whole genome shotgun (WGS) entry which is preliminary data.</text>
</comment>
<dbReference type="AlphaFoldDB" id="A0A1B7TAB7"/>